<dbReference type="Proteomes" id="UP000007305">
    <property type="component" value="Chromosome 7"/>
</dbReference>
<dbReference type="EnsemblPlants" id="Zm00001eb316140_T001">
    <property type="protein sequence ID" value="Zm00001eb316140_P001"/>
    <property type="gene ID" value="Zm00001eb316140"/>
</dbReference>
<reference evidence="1" key="3">
    <citation type="submission" date="2021-05" db="UniProtKB">
        <authorList>
            <consortium name="EnsemblPlants"/>
        </authorList>
    </citation>
    <scope>IDENTIFICATION</scope>
    <source>
        <strain evidence="1">cv. B73</strain>
    </source>
</reference>
<accession>A0A804Q9S7</accession>
<dbReference type="Gramene" id="Zm00001eb316140_T001">
    <property type="protein sequence ID" value="Zm00001eb316140_P001"/>
    <property type="gene ID" value="Zm00001eb316140"/>
</dbReference>
<name>A0A804Q9S7_MAIZE</name>
<proteinExistence type="predicted"/>
<reference evidence="2" key="1">
    <citation type="submission" date="2015-12" db="EMBL/GenBank/DDBJ databases">
        <title>Update maize B73 reference genome by single molecule sequencing technologies.</title>
        <authorList>
            <consortium name="Maize Genome Sequencing Project"/>
            <person name="Ware D."/>
        </authorList>
    </citation>
    <scope>NUCLEOTIDE SEQUENCE [LARGE SCALE GENOMIC DNA]</scope>
    <source>
        <strain evidence="2">cv. B73</strain>
    </source>
</reference>
<reference evidence="1" key="2">
    <citation type="submission" date="2019-07" db="EMBL/GenBank/DDBJ databases">
        <authorList>
            <person name="Seetharam A."/>
            <person name="Woodhouse M."/>
            <person name="Cannon E."/>
        </authorList>
    </citation>
    <scope>NUCLEOTIDE SEQUENCE [LARGE SCALE GENOMIC DNA]</scope>
    <source>
        <strain evidence="1">cv. B73</strain>
    </source>
</reference>
<sequence length="291" mass="30751">MAGRSSARRDTHSVATDSTCRISCTSASPALARSRASSSSDASRFACTCSRSHCTRCAPPDSVGSSGCRPVKISSNTTPKLYTSLFSLIRCIDAYSAYLRKKKRDLSGKKSNGNVRDRERCEILTWCHVAVRAGDAGLLAGVEHGARGGQDAGEAEVSEVRLVGRAEQHVHGLDVAVQDGRHAVVVQVRHGVGDAERDLVARAPLVRGRALGGAAAVQEAAQAAVGEVAVEEQPRAAVRGPPEEAHDVAVADGAQRRDLAAERRRRHLVRRPHLLHGEGVAVGGVHLVHGP</sequence>
<dbReference type="AlphaFoldDB" id="A0A804Q9S7"/>
<protein>
    <submittedName>
        <fullName evidence="1">Uncharacterized protein</fullName>
    </submittedName>
</protein>
<evidence type="ECO:0000313" key="2">
    <source>
        <dbReference type="Proteomes" id="UP000007305"/>
    </source>
</evidence>
<keyword evidence="2" id="KW-1185">Reference proteome</keyword>
<organism evidence="1 2">
    <name type="scientific">Zea mays</name>
    <name type="common">Maize</name>
    <dbReference type="NCBI Taxonomy" id="4577"/>
    <lineage>
        <taxon>Eukaryota</taxon>
        <taxon>Viridiplantae</taxon>
        <taxon>Streptophyta</taxon>
        <taxon>Embryophyta</taxon>
        <taxon>Tracheophyta</taxon>
        <taxon>Spermatophyta</taxon>
        <taxon>Magnoliopsida</taxon>
        <taxon>Liliopsida</taxon>
        <taxon>Poales</taxon>
        <taxon>Poaceae</taxon>
        <taxon>PACMAD clade</taxon>
        <taxon>Panicoideae</taxon>
        <taxon>Andropogonodae</taxon>
        <taxon>Andropogoneae</taxon>
        <taxon>Tripsacinae</taxon>
        <taxon>Zea</taxon>
    </lineage>
</organism>
<evidence type="ECO:0000313" key="1">
    <source>
        <dbReference type="EnsemblPlants" id="Zm00001eb316140_P001"/>
    </source>
</evidence>
<dbReference type="InParanoid" id="A0A804Q9S7"/>
<dbReference type="FunCoup" id="A0A804Q9S7">
    <property type="interactions" value="473"/>
</dbReference>